<dbReference type="GO" id="GO:0016020">
    <property type="term" value="C:membrane"/>
    <property type="evidence" value="ECO:0007669"/>
    <property type="project" value="UniProtKB-SubCell"/>
</dbReference>
<keyword evidence="4 12" id="KW-0716">Sensory transduction</keyword>
<evidence type="ECO:0000256" key="11">
    <source>
        <dbReference type="RuleBase" id="RU004423"/>
    </source>
</evidence>
<feature type="transmembrane region" description="Helical" evidence="13">
    <location>
        <begin position="159"/>
        <end position="181"/>
    </location>
</feature>
<proteinExistence type="inferred from homology"/>
<keyword evidence="6 13" id="KW-1133">Transmembrane helix</keyword>
<evidence type="ECO:0000256" key="5">
    <source>
        <dbReference type="ARBA" id="ARBA00022692"/>
    </source>
</evidence>
<dbReference type="InterPro" id="IPR007960">
    <property type="entry name" value="TAS2R"/>
</dbReference>
<keyword evidence="15" id="KW-1185">Reference proteome</keyword>
<feature type="transmembrane region" description="Helical" evidence="13">
    <location>
        <begin position="214"/>
        <end position="235"/>
    </location>
</feature>
<name>A0A8T2JKW7_9PIPI</name>
<dbReference type="SUPFAM" id="SSF81321">
    <property type="entry name" value="Family A G protein-coupled receptor-like"/>
    <property type="match status" value="1"/>
</dbReference>
<feature type="transmembrane region" description="Helical" evidence="13">
    <location>
        <begin position="69"/>
        <end position="92"/>
    </location>
</feature>
<evidence type="ECO:0000313" key="15">
    <source>
        <dbReference type="Proteomes" id="UP000812440"/>
    </source>
</evidence>
<evidence type="ECO:0000256" key="6">
    <source>
        <dbReference type="ARBA" id="ARBA00022989"/>
    </source>
</evidence>
<dbReference type="OrthoDB" id="8876749at2759"/>
<evidence type="ECO:0000313" key="14">
    <source>
        <dbReference type="EMBL" id="KAG8445905.1"/>
    </source>
</evidence>
<dbReference type="PANTHER" id="PTHR11394">
    <property type="entry name" value="TASTE RECEPTOR TYPE 2"/>
    <property type="match status" value="1"/>
</dbReference>
<evidence type="ECO:0000256" key="2">
    <source>
        <dbReference type="ARBA" id="ARBA00007376"/>
    </source>
</evidence>
<feature type="transmembrane region" description="Helical" evidence="13">
    <location>
        <begin position="6"/>
        <end position="25"/>
    </location>
</feature>
<organism evidence="14 15">
    <name type="scientific">Hymenochirus boettgeri</name>
    <name type="common">Congo dwarf clawed frog</name>
    <dbReference type="NCBI Taxonomy" id="247094"/>
    <lineage>
        <taxon>Eukaryota</taxon>
        <taxon>Metazoa</taxon>
        <taxon>Chordata</taxon>
        <taxon>Craniata</taxon>
        <taxon>Vertebrata</taxon>
        <taxon>Euteleostomi</taxon>
        <taxon>Amphibia</taxon>
        <taxon>Batrachia</taxon>
        <taxon>Anura</taxon>
        <taxon>Pipoidea</taxon>
        <taxon>Pipidae</taxon>
        <taxon>Pipinae</taxon>
        <taxon>Hymenochirus</taxon>
    </lineage>
</organism>
<evidence type="ECO:0000256" key="9">
    <source>
        <dbReference type="ARBA" id="ARBA00023170"/>
    </source>
</evidence>
<sequence length="277" mass="31622">MKTLHILIGILFNTFILAMTVIWWIQSKHLETIDIILSSLGLTRLAVLITLVIRNVYLPNVLKHEETFFISIVFVTCCSQCFGTVLCVFYCVKISNYSNSFFMYMKSKISKMVPWLLLGSVIFSFMFSLMVNCIAEKVIPNNSINGTEDGSIEMTIQNFILYMAGPCLPFFLFCVSISLLIRSLFLHIRSMAGDGSWFANPQIQVHINAIKTMVSFLIFYMVFFASSFLINIVFQEHILQAVFQLLAGSYPSLHSVILVMSNRRFKETLLRFLSCAI</sequence>
<comment type="caution">
    <text evidence="14">The sequence shown here is derived from an EMBL/GenBank/DDBJ whole genome shotgun (WGS) entry which is preliminary data.</text>
</comment>
<dbReference type="GO" id="GO:0033038">
    <property type="term" value="F:bitter taste receptor activity"/>
    <property type="evidence" value="ECO:0007669"/>
    <property type="project" value="InterPro"/>
</dbReference>
<keyword evidence="8 12" id="KW-0472">Membrane</keyword>
<evidence type="ECO:0000256" key="7">
    <source>
        <dbReference type="ARBA" id="ARBA00023040"/>
    </source>
</evidence>
<keyword evidence="10 12" id="KW-0807">Transducer</keyword>
<evidence type="ECO:0000256" key="12">
    <source>
        <dbReference type="RuleBase" id="RU004424"/>
    </source>
</evidence>
<keyword evidence="9 12" id="KW-0675">Receptor</keyword>
<keyword evidence="3 12" id="KW-0919">Taste</keyword>
<dbReference type="GO" id="GO:0004930">
    <property type="term" value="F:G protein-coupled receptor activity"/>
    <property type="evidence" value="ECO:0007669"/>
    <property type="project" value="UniProtKB-KW"/>
</dbReference>
<reference evidence="14" key="1">
    <citation type="thesis" date="2020" institute="ProQuest LLC" country="789 East Eisenhower Parkway, Ann Arbor, MI, USA">
        <title>Comparative Genomics and Chromosome Evolution.</title>
        <authorList>
            <person name="Mudd A.B."/>
        </authorList>
    </citation>
    <scope>NUCLEOTIDE SEQUENCE</scope>
    <source>
        <strain evidence="14">Female2</strain>
        <tissue evidence="14">Blood</tissue>
    </source>
</reference>
<feature type="transmembrane region" description="Helical" evidence="13">
    <location>
        <begin position="113"/>
        <end position="139"/>
    </location>
</feature>
<dbReference type="Pfam" id="PF05296">
    <property type="entry name" value="TAS2R"/>
    <property type="match status" value="1"/>
</dbReference>
<evidence type="ECO:0000256" key="4">
    <source>
        <dbReference type="ARBA" id="ARBA00022606"/>
    </source>
</evidence>
<evidence type="ECO:0000256" key="10">
    <source>
        <dbReference type="ARBA" id="ARBA00023224"/>
    </source>
</evidence>
<dbReference type="EMBL" id="JAACNH010000004">
    <property type="protein sequence ID" value="KAG8445905.1"/>
    <property type="molecule type" value="Genomic_DNA"/>
</dbReference>
<comment type="subcellular location">
    <subcellularLocation>
        <location evidence="1 12">Membrane</location>
        <topology evidence="1 12">Multi-pass membrane protein</topology>
    </subcellularLocation>
</comment>
<keyword evidence="5 12" id="KW-0812">Transmembrane</keyword>
<evidence type="ECO:0000256" key="13">
    <source>
        <dbReference type="SAM" id="Phobius"/>
    </source>
</evidence>
<evidence type="ECO:0000256" key="1">
    <source>
        <dbReference type="ARBA" id="ARBA00004141"/>
    </source>
</evidence>
<gene>
    <name evidence="14" type="ORF">GDO86_010629</name>
</gene>
<feature type="transmembrane region" description="Helical" evidence="13">
    <location>
        <begin position="37"/>
        <end position="57"/>
    </location>
</feature>
<dbReference type="FunFam" id="1.20.1070.10:FF:000055">
    <property type="entry name" value="Taste receptor type 2"/>
    <property type="match status" value="1"/>
</dbReference>
<evidence type="ECO:0000256" key="3">
    <source>
        <dbReference type="ARBA" id="ARBA00022480"/>
    </source>
</evidence>
<feature type="transmembrane region" description="Helical" evidence="13">
    <location>
        <begin position="241"/>
        <end position="261"/>
    </location>
</feature>
<accession>A0A8T2JKW7</accession>
<protein>
    <recommendedName>
        <fullName evidence="12">Taste receptor type 2</fullName>
    </recommendedName>
</protein>
<evidence type="ECO:0000256" key="8">
    <source>
        <dbReference type="ARBA" id="ARBA00023136"/>
    </source>
</evidence>
<keyword evidence="7 12" id="KW-0297">G-protein coupled receptor</keyword>
<dbReference type="Gene3D" id="1.20.1070.10">
    <property type="entry name" value="Rhodopsin 7-helix transmembrane proteins"/>
    <property type="match status" value="1"/>
</dbReference>
<dbReference type="AlphaFoldDB" id="A0A8T2JKW7"/>
<dbReference type="Proteomes" id="UP000812440">
    <property type="component" value="Chromosome 5"/>
</dbReference>
<comment type="similarity">
    <text evidence="2 11">Belongs to the G-protein coupled receptor T2R family.</text>
</comment>
<dbReference type="PANTHER" id="PTHR11394:SF47">
    <property type="entry name" value="TASTE RECEPTOR TYPE 2 MEMBER 40"/>
    <property type="match status" value="1"/>
</dbReference>